<dbReference type="OrthoDB" id="3531441at2"/>
<keyword evidence="2" id="KW-1185">Reference proteome</keyword>
<proteinExistence type="predicted"/>
<protein>
    <recommendedName>
        <fullName evidence="3">Arylsulfatase</fullName>
    </recommendedName>
</protein>
<reference evidence="2" key="1">
    <citation type="submission" date="2019-04" db="EMBL/GenBank/DDBJ databases">
        <title>Nocardioides xinjiangensis sp. nov.</title>
        <authorList>
            <person name="Liu S."/>
        </authorList>
    </citation>
    <scope>NUCLEOTIDE SEQUENCE [LARGE SCALE GENOMIC DNA]</scope>
    <source>
        <strain evidence="2">18</strain>
    </source>
</reference>
<name>A0A4V4HQP6_9ACTN</name>
<organism evidence="1 2">
    <name type="scientific">Glycomyces buryatensis</name>
    <dbReference type="NCBI Taxonomy" id="2570927"/>
    <lineage>
        <taxon>Bacteria</taxon>
        <taxon>Bacillati</taxon>
        <taxon>Actinomycetota</taxon>
        <taxon>Actinomycetes</taxon>
        <taxon>Glycomycetales</taxon>
        <taxon>Glycomycetaceae</taxon>
        <taxon>Glycomyces</taxon>
    </lineage>
</organism>
<dbReference type="Gene3D" id="3.40.50.12500">
    <property type="match status" value="1"/>
</dbReference>
<dbReference type="EMBL" id="STGY01000077">
    <property type="protein sequence ID" value="THV34676.1"/>
    <property type="molecule type" value="Genomic_DNA"/>
</dbReference>
<dbReference type="Proteomes" id="UP000308760">
    <property type="component" value="Unassembled WGS sequence"/>
</dbReference>
<reference evidence="1 2" key="2">
    <citation type="submission" date="2019-05" db="EMBL/GenBank/DDBJ databases">
        <title>Glycomyces buryatensis sp. nov.</title>
        <authorList>
            <person name="Nikitina E."/>
        </authorList>
    </citation>
    <scope>NUCLEOTIDE SEQUENCE [LARGE SCALE GENOMIC DNA]</scope>
    <source>
        <strain evidence="1 2">18</strain>
    </source>
</reference>
<sequence length="225" mass="23155">MTAENRRPRLALIHGTSAAVAPAVDGLAAVFPEAEPWNILDDRLLPDADAAGGLTPELAERMSRLIGFARDGGAAAVLLTCSMYGTVATSAELDIPVLAPDQAAFARVVRERWGSVLVVASFETAAIDAAARLRSTLADAGVGTRVDVVTADAALRPSRSGDVDALENALADVVADKAACDAVVLAQYSLAPAAALLEQRLGLPVVSGPQAAAAMLKTLLTERPH</sequence>
<dbReference type="RefSeq" id="WP_136537058.1">
    <property type="nucleotide sequence ID" value="NZ_STGY01000077.1"/>
</dbReference>
<dbReference type="AlphaFoldDB" id="A0A4V4HQP6"/>
<evidence type="ECO:0008006" key="3">
    <source>
        <dbReference type="Google" id="ProtNLM"/>
    </source>
</evidence>
<accession>A0A4V4HQP6</accession>
<evidence type="ECO:0000313" key="1">
    <source>
        <dbReference type="EMBL" id="THV34676.1"/>
    </source>
</evidence>
<dbReference type="InterPro" id="IPR053714">
    <property type="entry name" value="Iso_Racemase_Enz_sf"/>
</dbReference>
<gene>
    <name evidence="1" type="ORF">FAB82_23800</name>
</gene>
<comment type="caution">
    <text evidence="1">The sequence shown here is derived from an EMBL/GenBank/DDBJ whole genome shotgun (WGS) entry which is preliminary data.</text>
</comment>
<evidence type="ECO:0000313" key="2">
    <source>
        <dbReference type="Proteomes" id="UP000308760"/>
    </source>
</evidence>